<comment type="subunit">
    <text evidence="6">The basal body constitutes a major portion of the flagellar organelle and consists of a number of rings mounted on a central rod.</text>
</comment>
<gene>
    <name evidence="8" type="primary">flgB</name>
    <name evidence="8" type="ordered locus">BMS_2932</name>
</gene>
<dbReference type="GO" id="GO:0030694">
    <property type="term" value="C:bacterial-type flagellum basal body, rod"/>
    <property type="evidence" value="ECO:0007669"/>
    <property type="project" value="InterPro"/>
</dbReference>
<evidence type="ECO:0000256" key="6">
    <source>
        <dbReference type="PIRNR" id="PIRNR002889"/>
    </source>
</evidence>
<evidence type="ECO:0000313" key="9">
    <source>
        <dbReference type="Proteomes" id="UP000008963"/>
    </source>
</evidence>
<evidence type="ECO:0000256" key="4">
    <source>
        <dbReference type="ARBA" id="ARBA00023143"/>
    </source>
</evidence>
<reference evidence="9" key="1">
    <citation type="journal article" date="2013" name="ISME J.">
        <title>A small predatory core genome in the divergent marine Bacteriovorax marinus SJ and the terrestrial Bdellovibrio bacteriovorus.</title>
        <authorList>
            <person name="Crossman L.C."/>
            <person name="Chen H."/>
            <person name="Cerdeno-Tarraga A.M."/>
            <person name="Brooks K."/>
            <person name="Quail M.A."/>
            <person name="Pineiro S.A."/>
            <person name="Hobley L."/>
            <person name="Sockett R.E."/>
            <person name="Bentley S.D."/>
            <person name="Parkhill J."/>
            <person name="Williams H.N."/>
            <person name="Stine O.C."/>
        </authorList>
    </citation>
    <scope>NUCLEOTIDE SEQUENCE [LARGE SCALE GENOMIC DNA]</scope>
    <source>
        <strain evidence="9">ATCC BAA-682 / DSM 15412 / SJ</strain>
    </source>
</reference>
<comment type="subcellular location">
    <subcellularLocation>
        <location evidence="1 6">Bacterial flagellum basal body</location>
    </subcellularLocation>
</comment>
<dbReference type="Proteomes" id="UP000008963">
    <property type="component" value="Chromosome"/>
</dbReference>
<comment type="function">
    <text evidence="5 6">Structural component of flagellum, the bacterial motility apparatus. Part of the rod structure of flagellar basal body.</text>
</comment>
<proteinExistence type="inferred from homology"/>
<dbReference type="InterPro" id="IPR006300">
    <property type="entry name" value="FlgB"/>
</dbReference>
<evidence type="ECO:0000256" key="5">
    <source>
        <dbReference type="ARBA" id="ARBA00024934"/>
    </source>
</evidence>
<dbReference type="PANTHER" id="PTHR30435">
    <property type="entry name" value="FLAGELLAR PROTEIN"/>
    <property type="match status" value="1"/>
</dbReference>
<dbReference type="Pfam" id="PF00460">
    <property type="entry name" value="Flg_bb_rod"/>
    <property type="match status" value="1"/>
</dbReference>
<dbReference type="KEGG" id="bmx:BMS_2932"/>
<accession>E1WYR2</accession>
<dbReference type="PIRSF" id="PIRSF002889">
    <property type="entry name" value="Rod_FlgB"/>
    <property type="match status" value="1"/>
</dbReference>
<dbReference type="STRING" id="862908.BMS_2932"/>
<keyword evidence="4 6" id="KW-0975">Bacterial flagellum</keyword>
<dbReference type="GO" id="GO:0071978">
    <property type="term" value="P:bacterial-type flagellum-dependent swarming motility"/>
    <property type="evidence" value="ECO:0007669"/>
    <property type="project" value="TreeGrafter"/>
</dbReference>
<dbReference type="EMBL" id="FQ312005">
    <property type="protein sequence ID" value="CBW27702.1"/>
    <property type="molecule type" value="Genomic_DNA"/>
</dbReference>
<sequence length="135" mass="14902">MDVNDKTLKALASSLNFRQMRQEIISSNIANAETPGYKAKRVDFEQALARALDVDGQQQLNTEDSRHFDVGSGGFGNLQPEVYEDPNGIVSEDGNTVDRDAELARMAENKILYDATVQLINKKFGLMKYAVGSSN</sequence>
<dbReference type="eggNOG" id="COG1815">
    <property type="taxonomic scope" value="Bacteria"/>
</dbReference>
<dbReference type="AlphaFoldDB" id="E1WYR2"/>
<dbReference type="NCBIfam" id="TIGR01396">
    <property type="entry name" value="FlgB"/>
    <property type="match status" value="1"/>
</dbReference>
<keyword evidence="9" id="KW-1185">Reference proteome</keyword>
<evidence type="ECO:0000256" key="1">
    <source>
        <dbReference type="ARBA" id="ARBA00004117"/>
    </source>
</evidence>
<evidence type="ECO:0000313" key="8">
    <source>
        <dbReference type="EMBL" id="CBW27702.1"/>
    </source>
</evidence>
<organism evidence="8 9">
    <name type="scientific">Halobacteriovorax marinus (strain ATCC BAA-682 / DSM 15412 / SJ)</name>
    <name type="common">Bacteriovorax marinus</name>
    <dbReference type="NCBI Taxonomy" id="862908"/>
    <lineage>
        <taxon>Bacteria</taxon>
        <taxon>Pseudomonadati</taxon>
        <taxon>Bdellovibrionota</taxon>
        <taxon>Bacteriovoracia</taxon>
        <taxon>Bacteriovoracales</taxon>
        <taxon>Halobacteriovoraceae</taxon>
        <taxon>Halobacteriovorax</taxon>
    </lineage>
</organism>
<dbReference type="PANTHER" id="PTHR30435:SF12">
    <property type="entry name" value="FLAGELLAR BASAL BODY ROD PROTEIN FLGB"/>
    <property type="match status" value="1"/>
</dbReference>
<evidence type="ECO:0000256" key="3">
    <source>
        <dbReference type="ARBA" id="ARBA00014376"/>
    </source>
</evidence>
<dbReference type="InterPro" id="IPR001444">
    <property type="entry name" value="Flag_bb_rod_N"/>
</dbReference>
<keyword evidence="8" id="KW-0966">Cell projection</keyword>
<name>E1WYR2_HALMS</name>
<dbReference type="PATRIC" id="fig|862908.3.peg.2804"/>
<dbReference type="HOGENOM" id="CLU_125463_3_1_7"/>
<dbReference type="OrthoDB" id="5293822at2"/>
<dbReference type="RefSeq" id="WP_014245476.1">
    <property type="nucleotide sequence ID" value="NC_016620.1"/>
</dbReference>
<evidence type="ECO:0000256" key="2">
    <source>
        <dbReference type="ARBA" id="ARBA00009677"/>
    </source>
</evidence>
<evidence type="ECO:0000259" key="7">
    <source>
        <dbReference type="Pfam" id="PF00460"/>
    </source>
</evidence>
<feature type="domain" description="Flagellar basal body rod protein N-terminal" evidence="7">
    <location>
        <begin position="11"/>
        <end position="38"/>
    </location>
</feature>
<comment type="similarity">
    <text evidence="2 6">Belongs to the flagella basal body rod proteins family.</text>
</comment>
<keyword evidence="8" id="KW-0969">Cilium</keyword>
<keyword evidence="8" id="KW-0282">Flagellum</keyword>
<protein>
    <recommendedName>
        <fullName evidence="3 6">Flagellar basal body rod protein FlgB</fullName>
    </recommendedName>
</protein>